<keyword evidence="2" id="KW-0328">Glycosyltransferase</keyword>
<evidence type="ECO:0000256" key="1">
    <source>
        <dbReference type="ARBA" id="ARBA00008007"/>
    </source>
</evidence>
<dbReference type="SUPFAM" id="SSF53271">
    <property type="entry name" value="PRTase-like"/>
    <property type="match status" value="1"/>
</dbReference>
<keyword evidence="2" id="KW-0808">Transferase</keyword>
<reference evidence="2 3" key="1">
    <citation type="submission" date="2016-11" db="EMBL/GenBank/DDBJ databases">
        <title>Draft Genome Sequences of Nine Cyanobacterial Strains from Diverse Habitats.</title>
        <authorList>
            <person name="Zhu T."/>
            <person name="Hou S."/>
            <person name="Lu X."/>
            <person name="Hess W.R."/>
        </authorList>
    </citation>
    <scope>NUCLEOTIDE SEQUENCE [LARGE SCALE GENOMIC DNA]</scope>
    <source>
        <strain evidence="2 3">NIES-593</strain>
    </source>
</reference>
<dbReference type="RefSeq" id="WP_073599506.1">
    <property type="nucleotide sequence ID" value="NZ_MRCB01000010.1"/>
</dbReference>
<accession>A0A1U7HI06</accession>
<keyword evidence="3" id="KW-1185">Reference proteome</keyword>
<comment type="caution">
    <text evidence="2">The sequence shown here is derived from an EMBL/GenBank/DDBJ whole genome shotgun (WGS) entry which is preliminary data.</text>
</comment>
<proteinExistence type="inferred from homology"/>
<dbReference type="STRING" id="1921803.NIES593_10310"/>
<dbReference type="Proteomes" id="UP000186868">
    <property type="component" value="Unassembled WGS sequence"/>
</dbReference>
<dbReference type="EMBL" id="MRCB01000010">
    <property type="protein sequence ID" value="OKH23226.1"/>
    <property type="molecule type" value="Genomic_DNA"/>
</dbReference>
<organism evidence="2 3">
    <name type="scientific">Hydrococcus rivularis NIES-593</name>
    <dbReference type="NCBI Taxonomy" id="1921803"/>
    <lineage>
        <taxon>Bacteria</taxon>
        <taxon>Bacillati</taxon>
        <taxon>Cyanobacteriota</taxon>
        <taxon>Cyanophyceae</taxon>
        <taxon>Pleurocapsales</taxon>
        <taxon>Hydrococcaceae</taxon>
        <taxon>Hydrococcus</taxon>
    </lineage>
</organism>
<evidence type="ECO:0000313" key="3">
    <source>
        <dbReference type="Proteomes" id="UP000186868"/>
    </source>
</evidence>
<gene>
    <name evidence="2" type="ORF">NIES593_10310</name>
</gene>
<dbReference type="InterPro" id="IPR000836">
    <property type="entry name" value="PRTase_dom"/>
</dbReference>
<sequence>MIKSWFSLFLKSNCPLCDRSADEYICHYCQQQLNNCRFQNPCQFWSGDLPLFVWGIYSGKLKMAIAALKYNNSPQLGELMGYWLGEAWLNAPGRDRPKKLIVIPIPLHQKRLQQRGFNQAELIAKSFCRLTGHSLQVKGLERIRDTQPMFGLNSLVERENNLSKAFILGKDLQKRRPKEPVLLIDDIYTTGTTVREAANLLRSQKIPVLGVGAIAIAEGRRENSGYP</sequence>
<evidence type="ECO:0000313" key="2">
    <source>
        <dbReference type="EMBL" id="OKH23226.1"/>
    </source>
</evidence>
<dbReference type="GO" id="GO:0016757">
    <property type="term" value="F:glycosyltransferase activity"/>
    <property type="evidence" value="ECO:0007669"/>
    <property type="project" value="UniProtKB-KW"/>
</dbReference>
<protein>
    <submittedName>
        <fullName evidence="2">Phosphoribosyltransferase</fullName>
    </submittedName>
</protein>
<dbReference type="InterPro" id="IPR051910">
    <property type="entry name" value="ComF/GntX_DNA_util-trans"/>
</dbReference>
<comment type="similarity">
    <text evidence="1">Belongs to the ComF/GntX family.</text>
</comment>
<dbReference type="AlphaFoldDB" id="A0A1U7HI06"/>
<name>A0A1U7HI06_9CYAN</name>
<dbReference type="PANTHER" id="PTHR47505">
    <property type="entry name" value="DNA UTILIZATION PROTEIN YHGH"/>
    <property type="match status" value="1"/>
</dbReference>
<dbReference type="OrthoDB" id="9779910at2"/>
<dbReference type="Gene3D" id="3.40.50.2020">
    <property type="match status" value="1"/>
</dbReference>
<dbReference type="InterPro" id="IPR029057">
    <property type="entry name" value="PRTase-like"/>
</dbReference>
<dbReference type="CDD" id="cd06223">
    <property type="entry name" value="PRTases_typeI"/>
    <property type="match status" value="1"/>
</dbReference>
<dbReference type="PANTHER" id="PTHR47505:SF1">
    <property type="entry name" value="DNA UTILIZATION PROTEIN YHGH"/>
    <property type="match status" value="1"/>
</dbReference>